<dbReference type="PANTHER" id="PTHR30294">
    <property type="entry name" value="MEMBRANE COMPONENT OF ABC TRANSPORTER YHHJ-RELATED"/>
    <property type="match status" value="1"/>
</dbReference>
<protein>
    <submittedName>
        <fullName evidence="8">ABC-2 type transport system permease protein</fullName>
    </submittedName>
</protein>
<accession>A0ABS2KNV9</accession>
<dbReference type="EMBL" id="JAFBBK010000001">
    <property type="protein sequence ID" value="MBM7413651.1"/>
    <property type="molecule type" value="Genomic_DNA"/>
</dbReference>
<keyword evidence="2" id="KW-1003">Cell membrane</keyword>
<evidence type="ECO:0000256" key="6">
    <source>
        <dbReference type="SAM" id="Phobius"/>
    </source>
</evidence>
<feature type="transmembrane region" description="Helical" evidence="6">
    <location>
        <begin position="186"/>
        <end position="212"/>
    </location>
</feature>
<feature type="transmembrane region" description="Helical" evidence="6">
    <location>
        <begin position="233"/>
        <end position="258"/>
    </location>
</feature>
<feature type="transmembrane region" description="Helical" evidence="6">
    <location>
        <begin position="33"/>
        <end position="56"/>
    </location>
</feature>
<keyword evidence="4 6" id="KW-1133">Transmembrane helix</keyword>
<keyword evidence="9" id="KW-1185">Reference proteome</keyword>
<dbReference type="InterPro" id="IPR013525">
    <property type="entry name" value="ABC2_TM"/>
</dbReference>
<dbReference type="InterPro" id="IPR051449">
    <property type="entry name" value="ABC-2_transporter_component"/>
</dbReference>
<evidence type="ECO:0000313" key="8">
    <source>
        <dbReference type="EMBL" id="MBM7413651.1"/>
    </source>
</evidence>
<evidence type="ECO:0000256" key="2">
    <source>
        <dbReference type="ARBA" id="ARBA00022475"/>
    </source>
</evidence>
<sequence length="406" mass="41851">MSEKSTTRSPLSAGRAIALVARREFDVQVRKKSFLISNAIVLLVIVGGIVAFSIFAGGSDSEDRTPVGLVGDQGLSQTLTAVGDQLGAPVEVREIGSADEARTQVTDGDVDVALVPGTGGAYTAVTEDTVDGTLKAVIDSAVAAQAQTDALTGLGVDPAAVTSATDAATVTVEAVDPPDPAQGQRLALSFIAVILLYAQIITFGMYVAMGVVEEKSSRVVELLLSTVRPLQLLWGKVIGIGVVGLVQLTAYGAAGLIAGTATGTLTVTGTAVSVFVSTIGWFVLGFAFFAVLYAAGGSMVSRQEDVNSTTMPLLIVILAMFFAAFSSIDDPGATLPTVLSWIPPFSAILMPLRIAGGVADPIQIVGTIVLMIVATLVLAVVAAKIYQRSILRIGRTVSWKEALGRA</sequence>
<evidence type="ECO:0000256" key="1">
    <source>
        <dbReference type="ARBA" id="ARBA00004651"/>
    </source>
</evidence>
<dbReference type="Pfam" id="PF12698">
    <property type="entry name" value="ABC2_membrane_3"/>
    <property type="match status" value="1"/>
</dbReference>
<organism evidence="8 9">
    <name type="scientific">Rhodococcoides corynebacterioides</name>
    <dbReference type="NCBI Taxonomy" id="53972"/>
    <lineage>
        <taxon>Bacteria</taxon>
        <taxon>Bacillati</taxon>
        <taxon>Actinomycetota</taxon>
        <taxon>Actinomycetes</taxon>
        <taxon>Mycobacteriales</taxon>
        <taxon>Nocardiaceae</taxon>
        <taxon>Rhodococcoides</taxon>
    </lineage>
</organism>
<feature type="transmembrane region" description="Helical" evidence="6">
    <location>
        <begin position="362"/>
        <end position="386"/>
    </location>
</feature>
<comment type="subcellular location">
    <subcellularLocation>
        <location evidence="1">Cell membrane</location>
        <topology evidence="1">Multi-pass membrane protein</topology>
    </subcellularLocation>
</comment>
<reference evidence="8 9" key="1">
    <citation type="submission" date="2021-01" db="EMBL/GenBank/DDBJ databases">
        <title>Genomics of switchgrass bacterial isolates.</title>
        <authorList>
            <person name="Shade A."/>
        </authorList>
    </citation>
    <scope>NUCLEOTIDE SEQUENCE [LARGE SCALE GENOMIC DNA]</scope>
    <source>
        <strain evidence="8 9">PvP111</strain>
    </source>
</reference>
<evidence type="ECO:0000259" key="7">
    <source>
        <dbReference type="Pfam" id="PF12698"/>
    </source>
</evidence>
<dbReference type="PANTHER" id="PTHR30294:SF29">
    <property type="entry name" value="MULTIDRUG ABC TRANSPORTER PERMEASE YBHS-RELATED"/>
    <property type="match status" value="1"/>
</dbReference>
<proteinExistence type="predicted"/>
<feature type="domain" description="ABC-2 type transporter transmembrane" evidence="7">
    <location>
        <begin position="32"/>
        <end position="383"/>
    </location>
</feature>
<keyword evidence="3 6" id="KW-0812">Transmembrane</keyword>
<evidence type="ECO:0000313" key="9">
    <source>
        <dbReference type="Proteomes" id="UP000703038"/>
    </source>
</evidence>
<name>A0ABS2KNV9_9NOCA</name>
<evidence type="ECO:0000256" key="5">
    <source>
        <dbReference type="ARBA" id="ARBA00023136"/>
    </source>
</evidence>
<gene>
    <name evidence="8" type="ORF">JOE42_000384</name>
</gene>
<feature type="transmembrane region" description="Helical" evidence="6">
    <location>
        <begin position="270"/>
        <end position="294"/>
    </location>
</feature>
<comment type="caution">
    <text evidence="8">The sequence shown here is derived from an EMBL/GenBank/DDBJ whole genome shotgun (WGS) entry which is preliminary data.</text>
</comment>
<evidence type="ECO:0000256" key="3">
    <source>
        <dbReference type="ARBA" id="ARBA00022692"/>
    </source>
</evidence>
<feature type="transmembrane region" description="Helical" evidence="6">
    <location>
        <begin position="306"/>
        <end position="328"/>
    </location>
</feature>
<dbReference type="Proteomes" id="UP000703038">
    <property type="component" value="Unassembled WGS sequence"/>
</dbReference>
<dbReference type="RefSeq" id="WP_204866341.1">
    <property type="nucleotide sequence ID" value="NZ_JAFBBK010000001.1"/>
</dbReference>
<evidence type="ECO:0000256" key="4">
    <source>
        <dbReference type="ARBA" id="ARBA00022989"/>
    </source>
</evidence>
<keyword evidence="5 6" id="KW-0472">Membrane</keyword>